<gene>
    <name evidence="1" type="ORF">EDB81DRAFT_757704</name>
</gene>
<dbReference type="AlphaFoldDB" id="A0A9P9JBI2"/>
<organism evidence="1 2">
    <name type="scientific">Dactylonectria macrodidyma</name>
    <dbReference type="NCBI Taxonomy" id="307937"/>
    <lineage>
        <taxon>Eukaryota</taxon>
        <taxon>Fungi</taxon>
        <taxon>Dikarya</taxon>
        <taxon>Ascomycota</taxon>
        <taxon>Pezizomycotina</taxon>
        <taxon>Sordariomycetes</taxon>
        <taxon>Hypocreomycetidae</taxon>
        <taxon>Hypocreales</taxon>
        <taxon>Nectriaceae</taxon>
        <taxon>Dactylonectria</taxon>
    </lineage>
</organism>
<comment type="caution">
    <text evidence="1">The sequence shown here is derived from an EMBL/GenBank/DDBJ whole genome shotgun (WGS) entry which is preliminary data.</text>
</comment>
<reference evidence="1" key="1">
    <citation type="journal article" date="2021" name="Nat. Commun.">
        <title>Genetic determinants of endophytism in the Arabidopsis root mycobiome.</title>
        <authorList>
            <person name="Mesny F."/>
            <person name="Miyauchi S."/>
            <person name="Thiergart T."/>
            <person name="Pickel B."/>
            <person name="Atanasova L."/>
            <person name="Karlsson M."/>
            <person name="Huettel B."/>
            <person name="Barry K.W."/>
            <person name="Haridas S."/>
            <person name="Chen C."/>
            <person name="Bauer D."/>
            <person name="Andreopoulos W."/>
            <person name="Pangilinan J."/>
            <person name="LaButti K."/>
            <person name="Riley R."/>
            <person name="Lipzen A."/>
            <person name="Clum A."/>
            <person name="Drula E."/>
            <person name="Henrissat B."/>
            <person name="Kohler A."/>
            <person name="Grigoriev I.V."/>
            <person name="Martin F.M."/>
            <person name="Hacquard S."/>
        </authorList>
    </citation>
    <scope>NUCLEOTIDE SEQUENCE</scope>
    <source>
        <strain evidence="1">MPI-CAGE-AT-0147</strain>
    </source>
</reference>
<dbReference type="Proteomes" id="UP000738349">
    <property type="component" value="Unassembled WGS sequence"/>
</dbReference>
<protein>
    <submittedName>
        <fullName evidence="1">Uncharacterized protein</fullName>
    </submittedName>
</protein>
<dbReference type="OrthoDB" id="3262926at2759"/>
<proteinExistence type="predicted"/>
<evidence type="ECO:0000313" key="2">
    <source>
        <dbReference type="Proteomes" id="UP000738349"/>
    </source>
</evidence>
<name>A0A9P9JBI2_9HYPO</name>
<keyword evidence="2" id="KW-1185">Reference proteome</keyword>
<evidence type="ECO:0000313" key="1">
    <source>
        <dbReference type="EMBL" id="KAH7152654.1"/>
    </source>
</evidence>
<accession>A0A9P9JBI2</accession>
<dbReference type="EMBL" id="JAGMUV010000006">
    <property type="protein sequence ID" value="KAH7152654.1"/>
    <property type="molecule type" value="Genomic_DNA"/>
</dbReference>
<sequence length="158" mass="17999">MDFLEELEAMANAATLMVASNEHDTASRWHRLFGYFEHEARERMAAFRADTNRQFILDAHRDMICIEKEIEGYDREAYKYSAQLMKQQSQACRKMNQAESSSTYRLKLEGPLQTAQAVAHAANLMTEPRVVGGTDSDGTFSVFCEINGTIKSQIETYL</sequence>